<evidence type="ECO:0000313" key="3">
    <source>
        <dbReference type="EMBL" id="KAK5991718.1"/>
    </source>
</evidence>
<gene>
    <name evidence="3" type="ORF">PT974_07751</name>
</gene>
<feature type="domain" description="Beta-glucuronidase C-terminal" evidence="2">
    <location>
        <begin position="365"/>
        <end position="465"/>
    </location>
</feature>
<dbReference type="EMBL" id="JAVFKD010000013">
    <property type="protein sequence ID" value="KAK5991718.1"/>
    <property type="molecule type" value="Genomic_DNA"/>
</dbReference>
<proteinExistence type="predicted"/>
<dbReference type="PANTHER" id="PTHR36183">
    <property type="entry name" value="BETA-GLUCURONIDASE"/>
    <property type="match status" value="1"/>
</dbReference>
<dbReference type="InterPro" id="IPR052974">
    <property type="entry name" value="GH79_Enzymes"/>
</dbReference>
<feature type="signal peptide" evidence="1">
    <location>
        <begin position="1"/>
        <end position="15"/>
    </location>
</feature>
<keyword evidence="1" id="KW-0732">Signal</keyword>
<sequence length="471" mass="50734">MKLLTTLIFLAQALAAPLPLSIPTTKPKNAFLVPPDFVGFGIESAFLNDFANTFSENLVSSLAARLSKPPILRIGGTGGDHLLFDPHQKEDKVCVKGPCGDPAATYLLGPSFFDGYKRFGDARMTIQAPLDKPLNVTNTLAYVWRAWNSLGRERVAVIALGNEVEYIYQSGVKSYVDAALSLQEAVVKNLSLSGAEARIFEAGNTASGTVVNRDSYKVQDILGAGINNNGKIASTAEHWYQIGAGNQDWTDGAMQSLMINHTAITERFKLYTPALTASRNQGIPFAIGENAAVLGGGPITFSGGFGYGLWALDFNLAAMARGVSRVNNLCARPRAPRLFWNPSSAGGKQSPGPQEVETKRDLLSAYAMYDDRSNKLQRVALINLRLYNGTRGGTRGQEMFQVSVGDIKSAKVRRLRAEKGVAAMGYDFGGPGSNVTWAGEQWSHAIDMGKGHFVHGGVEESVVEVKGGLRR</sequence>
<keyword evidence="4" id="KW-1185">Reference proteome</keyword>
<dbReference type="Pfam" id="PF16862">
    <property type="entry name" value="Glyco_hydro_79C"/>
    <property type="match status" value="1"/>
</dbReference>
<comment type="caution">
    <text evidence="3">The sequence shown here is derived from an EMBL/GenBank/DDBJ whole genome shotgun (WGS) entry which is preliminary data.</text>
</comment>
<protein>
    <submittedName>
        <fullName evidence="3">Beta-glucuronidase-like protein</fullName>
    </submittedName>
</protein>
<dbReference type="InterPro" id="IPR031728">
    <property type="entry name" value="GlcAase_C"/>
</dbReference>
<dbReference type="SUPFAM" id="SSF51445">
    <property type="entry name" value="(Trans)glycosidases"/>
    <property type="match status" value="1"/>
</dbReference>
<evidence type="ECO:0000256" key="1">
    <source>
        <dbReference type="SAM" id="SignalP"/>
    </source>
</evidence>
<reference evidence="3 4" key="1">
    <citation type="submission" date="2024-01" db="EMBL/GenBank/DDBJ databases">
        <title>Complete genome of Cladobotryum mycophilum ATHUM6906.</title>
        <authorList>
            <person name="Christinaki A.C."/>
            <person name="Myridakis A.I."/>
            <person name="Kouvelis V.N."/>
        </authorList>
    </citation>
    <scope>NUCLEOTIDE SEQUENCE [LARGE SCALE GENOMIC DNA]</scope>
    <source>
        <strain evidence="3 4">ATHUM6906</strain>
    </source>
</reference>
<organism evidence="3 4">
    <name type="scientific">Cladobotryum mycophilum</name>
    <dbReference type="NCBI Taxonomy" id="491253"/>
    <lineage>
        <taxon>Eukaryota</taxon>
        <taxon>Fungi</taxon>
        <taxon>Dikarya</taxon>
        <taxon>Ascomycota</taxon>
        <taxon>Pezizomycotina</taxon>
        <taxon>Sordariomycetes</taxon>
        <taxon>Hypocreomycetidae</taxon>
        <taxon>Hypocreales</taxon>
        <taxon>Hypocreaceae</taxon>
        <taxon>Cladobotryum</taxon>
    </lineage>
</organism>
<dbReference type="InterPro" id="IPR017853">
    <property type="entry name" value="GH"/>
</dbReference>
<dbReference type="PANTHER" id="PTHR36183:SF2">
    <property type="entry name" value="BETA-GLUCURONIDASE C-TERMINAL DOMAIN-CONTAINING PROTEIN"/>
    <property type="match status" value="1"/>
</dbReference>
<evidence type="ECO:0000313" key="4">
    <source>
        <dbReference type="Proteomes" id="UP001338125"/>
    </source>
</evidence>
<evidence type="ECO:0000259" key="2">
    <source>
        <dbReference type="Pfam" id="PF16862"/>
    </source>
</evidence>
<feature type="chain" id="PRO_5047127898" evidence="1">
    <location>
        <begin position="16"/>
        <end position="471"/>
    </location>
</feature>
<name>A0ABR0SHS7_9HYPO</name>
<dbReference type="Proteomes" id="UP001338125">
    <property type="component" value="Unassembled WGS sequence"/>
</dbReference>
<dbReference type="Gene3D" id="3.20.20.80">
    <property type="entry name" value="Glycosidases"/>
    <property type="match status" value="1"/>
</dbReference>
<accession>A0ABR0SHS7</accession>